<name>A0A0L0SP12_ALLM3</name>
<proteinExistence type="predicted"/>
<dbReference type="EMBL" id="GG745343">
    <property type="protein sequence ID" value="KNE64105.1"/>
    <property type="molecule type" value="Genomic_DNA"/>
</dbReference>
<keyword evidence="2" id="KW-1133">Transmembrane helix</keyword>
<evidence type="ECO:0000313" key="4">
    <source>
        <dbReference type="Proteomes" id="UP000054350"/>
    </source>
</evidence>
<reference evidence="4" key="2">
    <citation type="submission" date="2009-11" db="EMBL/GenBank/DDBJ databases">
        <title>The Genome Sequence of Allomyces macrogynus strain ATCC 38327.</title>
        <authorList>
            <consortium name="The Broad Institute Genome Sequencing Platform"/>
            <person name="Russ C."/>
            <person name="Cuomo C."/>
            <person name="Shea T."/>
            <person name="Young S.K."/>
            <person name="Zeng Q."/>
            <person name="Koehrsen M."/>
            <person name="Haas B."/>
            <person name="Borodovsky M."/>
            <person name="Guigo R."/>
            <person name="Alvarado L."/>
            <person name="Berlin A."/>
            <person name="Borenstein D."/>
            <person name="Chen Z."/>
            <person name="Engels R."/>
            <person name="Freedman E."/>
            <person name="Gellesch M."/>
            <person name="Goldberg J."/>
            <person name="Griggs A."/>
            <person name="Gujja S."/>
            <person name="Heiman D."/>
            <person name="Hepburn T."/>
            <person name="Howarth C."/>
            <person name="Jen D."/>
            <person name="Larson L."/>
            <person name="Lewis B."/>
            <person name="Mehta T."/>
            <person name="Park D."/>
            <person name="Pearson M."/>
            <person name="Roberts A."/>
            <person name="Saif S."/>
            <person name="Shenoy N."/>
            <person name="Sisk P."/>
            <person name="Stolte C."/>
            <person name="Sykes S."/>
            <person name="Walk T."/>
            <person name="White J."/>
            <person name="Yandava C."/>
            <person name="Burger G."/>
            <person name="Gray M.W."/>
            <person name="Holland P.W.H."/>
            <person name="King N."/>
            <person name="Lang F.B.F."/>
            <person name="Roger A.J."/>
            <person name="Ruiz-Trillo I."/>
            <person name="Lander E."/>
            <person name="Nusbaum C."/>
        </authorList>
    </citation>
    <scope>NUCLEOTIDE SEQUENCE [LARGE SCALE GENOMIC DNA]</scope>
    <source>
        <strain evidence="4">ATCC 38327</strain>
    </source>
</reference>
<feature type="transmembrane region" description="Helical" evidence="2">
    <location>
        <begin position="100"/>
        <end position="121"/>
    </location>
</feature>
<organism evidence="3 4">
    <name type="scientific">Allomyces macrogynus (strain ATCC 38327)</name>
    <name type="common">Allomyces javanicus var. macrogynus</name>
    <dbReference type="NCBI Taxonomy" id="578462"/>
    <lineage>
        <taxon>Eukaryota</taxon>
        <taxon>Fungi</taxon>
        <taxon>Fungi incertae sedis</taxon>
        <taxon>Blastocladiomycota</taxon>
        <taxon>Blastocladiomycetes</taxon>
        <taxon>Blastocladiales</taxon>
        <taxon>Blastocladiaceae</taxon>
        <taxon>Allomyces</taxon>
    </lineage>
</organism>
<evidence type="ECO:0008006" key="5">
    <source>
        <dbReference type="Google" id="ProtNLM"/>
    </source>
</evidence>
<evidence type="ECO:0000313" key="3">
    <source>
        <dbReference type="EMBL" id="KNE64105.1"/>
    </source>
</evidence>
<accession>A0A0L0SP12</accession>
<keyword evidence="2" id="KW-0472">Membrane</keyword>
<protein>
    <recommendedName>
        <fullName evidence="5">Transmembrane protein</fullName>
    </recommendedName>
</protein>
<keyword evidence="4" id="KW-1185">Reference proteome</keyword>
<feature type="transmembrane region" description="Helical" evidence="2">
    <location>
        <begin position="20"/>
        <end position="48"/>
    </location>
</feature>
<dbReference type="OrthoDB" id="10528782at2759"/>
<dbReference type="AlphaFoldDB" id="A0A0L0SP12"/>
<sequence length="161" mass="17117">MYSTARARHHVLEPRRCRPFAAMLIHASLAIFAALFSFAAAITVVVAAPSTRARHAAAVPPPQPHTEPPSDLTPPAPFGRPGVAELGHLHVMGPFKDVRLVAAGLLVAAMAVMVVVVRFALTPYAVAARRRADTRRMLDSEATAARSSDGKPPRAAFGLED</sequence>
<keyword evidence="2" id="KW-0812">Transmembrane</keyword>
<feature type="compositionally biased region" description="Pro residues" evidence="1">
    <location>
        <begin position="59"/>
        <end position="78"/>
    </location>
</feature>
<feature type="region of interest" description="Disordered" evidence="1">
    <location>
        <begin position="139"/>
        <end position="161"/>
    </location>
</feature>
<evidence type="ECO:0000256" key="2">
    <source>
        <dbReference type="SAM" id="Phobius"/>
    </source>
</evidence>
<gene>
    <name evidence="3" type="ORF">AMAG_09167</name>
</gene>
<feature type="region of interest" description="Disordered" evidence="1">
    <location>
        <begin position="56"/>
        <end position="79"/>
    </location>
</feature>
<dbReference type="VEuPathDB" id="FungiDB:AMAG_09167"/>
<reference evidence="3 4" key="1">
    <citation type="submission" date="2009-11" db="EMBL/GenBank/DDBJ databases">
        <title>Annotation of Allomyces macrogynus ATCC 38327.</title>
        <authorList>
            <consortium name="The Broad Institute Genome Sequencing Platform"/>
            <person name="Russ C."/>
            <person name="Cuomo C."/>
            <person name="Burger G."/>
            <person name="Gray M.W."/>
            <person name="Holland P.W.H."/>
            <person name="King N."/>
            <person name="Lang F.B.F."/>
            <person name="Roger A.J."/>
            <person name="Ruiz-Trillo I."/>
            <person name="Young S.K."/>
            <person name="Zeng Q."/>
            <person name="Gargeya S."/>
            <person name="Fitzgerald M."/>
            <person name="Haas B."/>
            <person name="Abouelleil A."/>
            <person name="Alvarado L."/>
            <person name="Arachchi H.M."/>
            <person name="Berlin A."/>
            <person name="Chapman S.B."/>
            <person name="Gearin G."/>
            <person name="Goldberg J."/>
            <person name="Griggs A."/>
            <person name="Gujja S."/>
            <person name="Hansen M."/>
            <person name="Heiman D."/>
            <person name="Howarth C."/>
            <person name="Larimer J."/>
            <person name="Lui A."/>
            <person name="MacDonald P.J.P."/>
            <person name="McCowen C."/>
            <person name="Montmayeur A."/>
            <person name="Murphy C."/>
            <person name="Neiman D."/>
            <person name="Pearson M."/>
            <person name="Priest M."/>
            <person name="Roberts A."/>
            <person name="Saif S."/>
            <person name="Shea T."/>
            <person name="Sisk P."/>
            <person name="Stolte C."/>
            <person name="Sykes S."/>
            <person name="Wortman J."/>
            <person name="Nusbaum C."/>
            <person name="Birren B."/>
        </authorList>
    </citation>
    <scope>NUCLEOTIDE SEQUENCE [LARGE SCALE GENOMIC DNA]</scope>
    <source>
        <strain evidence="3 4">ATCC 38327</strain>
    </source>
</reference>
<evidence type="ECO:0000256" key="1">
    <source>
        <dbReference type="SAM" id="MobiDB-lite"/>
    </source>
</evidence>
<dbReference type="Proteomes" id="UP000054350">
    <property type="component" value="Unassembled WGS sequence"/>
</dbReference>